<dbReference type="CDD" id="cd01516">
    <property type="entry name" value="FBPase_glpX"/>
    <property type="match status" value="1"/>
</dbReference>
<dbReference type="GO" id="GO:0005829">
    <property type="term" value="C:cytosol"/>
    <property type="evidence" value="ECO:0007669"/>
    <property type="project" value="TreeGrafter"/>
</dbReference>
<dbReference type="AlphaFoldDB" id="A0A2N3PRQ3"/>
<protein>
    <recommendedName>
        <fullName evidence="7">Fructose-1,6-bisphosphatase</fullName>
    </recommendedName>
</protein>
<dbReference type="GO" id="GO:0006094">
    <property type="term" value="P:gluconeogenesis"/>
    <property type="evidence" value="ECO:0007669"/>
    <property type="project" value="InterPro"/>
</dbReference>
<feature type="binding site" evidence="8">
    <location>
        <position position="57"/>
    </location>
    <ligand>
        <name>Mn(2+)</name>
        <dbReference type="ChEBI" id="CHEBI:29035"/>
        <label>1</label>
    </ligand>
</feature>
<evidence type="ECO:0000313" key="9">
    <source>
        <dbReference type="EMBL" id="PKU23087.1"/>
    </source>
</evidence>
<dbReference type="InterPro" id="IPR004464">
    <property type="entry name" value="FBPase_class-2/SBPase"/>
</dbReference>
<dbReference type="GO" id="GO:0042132">
    <property type="term" value="F:fructose 1,6-bisphosphate 1-phosphatase activity"/>
    <property type="evidence" value="ECO:0007669"/>
    <property type="project" value="UniProtKB-EC"/>
</dbReference>
<reference evidence="10" key="1">
    <citation type="submission" date="2017-12" db="EMBL/GenBank/DDBJ databases">
        <title>Draft genome sequence of Telmatospirillum siberiense 26-4b1T, an acidotolerant peatland alphaproteobacterium potentially involved in sulfur cycling.</title>
        <authorList>
            <person name="Hausmann B."/>
            <person name="Pjevac P."/>
            <person name="Schreck K."/>
            <person name="Herbold C.W."/>
            <person name="Daims H."/>
            <person name="Wagner M."/>
            <person name="Pester M."/>
            <person name="Loy A."/>
        </authorList>
    </citation>
    <scope>NUCLEOTIDE SEQUENCE [LARGE SCALE GENOMIC DNA]</scope>
    <source>
        <strain evidence="10">26-4b1</strain>
    </source>
</reference>
<keyword evidence="3 8" id="KW-0479">Metal-binding</keyword>
<comment type="catalytic activity">
    <reaction evidence="1">
        <text>beta-D-fructose 1,6-bisphosphate + H2O = beta-D-fructose 6-phosphate + phosphate</text>
        <dbReference type="Rhea" id="RHEA:11064"/>
        <dbReference type="ChEBI" id="CHEBI:15377"/>
        <dbReference type="ChEBI" id="CHEBI:32966"/>
        <dbReference type="ChEBI" id="CHEBI:43474"/>
        <dbReference type="ChEBI" id="CHEBI:57634"/>
        <dbReference type="EC" id="3.1.3.11"/>
    </reaction>
</comment>
<dbReference type="EMBL" id="PIUM01000024">
    <property type="protein sequence ID" value="PKU23087.1"/>
    <property type="molecule type" value="Genomic_DNA"/>
</dbReference>
<keyword evidence="10" id="KW-1185">Reference proteome</keyword>
<dbReference type="GO" id="GO:0030388">
    <property type="term" value="P:fructose 1,6-bisphosphate metabolic process"/>
    <property type="evidence" value="ECO:0007669"/>
    <property type="project" value="TreeGrafter"/>
</dbReference>
<feature type="binding site" evidence="8">
    <location>
        <position position="86"/>
    </location>
    <ligand>
        <name>Mn(2+)</name>
        <dbReference type="ChEBI" id="CHEBI:29035"/>
        <label>2</label>
    </ligand>
</feature>
<dbReference type="PIRSF" id="PIRSF004532">
    <property type="entry name" value="GlpX"/>
    <property type="match status" value="1"/>
</dbReference>
<dbReference type="GO" id="GO:0006071">
    <property type="term" value="P:glycerol metabolic process"/>
    <property type="evidence" value="ECO:0007669"/>
    <property type="project" value="InterPro"/>
</dbReference>
<evidence type="ECO:0000256" key="5">
    <source>
        <dbReference type="ARBA" id="ARBA00023211"/>
    </source>
</evidence>
<dbReference type="OrthoDB" id="9779353at2"/>
<feature type="binding site" evidence="8">
    <location>
        <position position="89"/>
    </location>
    <ligand>
        <name>Mn(2+)</name>
        <dbReference type="ChEBI" id="CHEBI:29035"/>
        <label>2</label>
    </ligand>
</feature>
<keyword evidence="4" id="KW-0378">Hydrolase</keyword>
<evidence type="ECO:0000256" key="7">
    <source>
        <dbReference type="PIRNR" id="PIRNR004532"/>
    </source>
</evidence>
<proteinExistence type="inferred from homology"/>
<comment type="cofactor">
    <cofactor evidence="8">
        <name>Mn(2+)</name>
        <dbReference type="ChEBI" id="CHEBI:29035"/>
    </cofactor>
</comment>
<dbReference type="Pfam" id="PF03320">
    <property type="entry name" value="FBPase_glpX"/>
    <property type="match status" value="1"/>
</dbReference>
<organism evidence="9 10">
    <name type="scientific">Telmatospirillum siberiense</name>
    <dbReference type="NCBI Taxonomy" id="382514"/>
    <lineage>
        <taxon>Bacteria</taxon>
        <taxon>Pseudomonadati</taxon>
        <taxon>Pseudomonadota</taxon>
        <taxon>Alphaproteobacteria</taxon>
        <taxon>Rhodospirillales</taxon>
        <taxon>Rhodospirillaceae</taxon>
        <taxon>Telmatospirillum</taxon>
    </lineage>
</organism>
<sequence>MDRNLALEAVRVTEAAALAASREVGRGDERSADEAAMKAMRAALNVLQIDGTIVIGEGEADETDMLYIGEKVGSDRSGPPIDIALDPLEGATICAKGGQNALAVVALAAKGSFLSPPAVYMEKIAVGPNLPPGVVDLDESPVVNLRNLAKARGLDVSDLLICILDRPRHEDLIAKIREAGARVMLITDGDVSGVIATAQPLSNVDMYMGIGGAHEGVLAAAALACVGGQMQGRLVLRSEDERARARRRGITDPSKKYALEDMAKGDIMFAATGITDGTLLRGINRFRGGATTHSIVIRAKSGTLRSIEARHRLDHFGEVFGE</sequence>
<evidence type="ECO:0000256" key="4">
    <source>
        <dbReference type="ARBA" id="ARBA00022801"/>
    </source>
</evidence>
<accession>A0A2N3PRQ3</accession>
<evidence type="ECO:0000256" key="8">
    <source>
        <dbReference type="PIRSR" id="PIRSR004532-1"/>
    </source>
</evidence>
<feature type="binding site" evidence="8">
    <location>
        <position position="215"/>
    </location>
    <ligand>
        <name>Mn(2+)</name>
        <dbReference type="ChEBI" id="CHEBI:29035"/>
        <label>2</label>
    </ligand>
</feature>
<keyword evidence="5 8" id="KW-0464">Manganese</keyword>
<dbReference type="Gene3D" id="3.40.190.90">
    <property type="match status" value="1"/>
</dbReference>
<dbReference type="PANTHER" id="PTHR30447:SF0">
    <property type="entry name" value="FRUCTOSE-1,6-BISPHOSPHATASE 1 CLASS 2-RELATED"/>
    <property type="match status" value="1"/>
</dbReference>
<gene>
    <name evidence="9" type="primary">glpX</name>
    <name evidence="9" type="ORF">CWS72_18695</name>
</gene>
<evidence type="ECO:0000256" key="6">
    <source>
        <dbReference type="ARBA" id="ARBA00023277"/>
    </source>
</evidence>
<evidence type="ECO:0000313" key="10">
    <source>
        <dbReference type="Proteomes" id="UP000233293"/>
    </source>
</evidence>
<evidence type="ECO:0000256" key="2">
    <source>
        <dbReference type="ARBA" id="ARBA00008989"/>
    </source>
</evidence>
<dbReference type="PANTHER" id="PTHR30447">
    <property type="entry name" value="FRUCTOSE-1,6-BISPHOSPHATASE CLASS 2"/>
    <property type="match status" value="1"/>
</dbReference>
<feature type="binding site" evidence="8">
    <location>
        <position position="33"/>
    </location>
    <ligand>
        <name>Mn(2+)</name>
        <dbReference type="ChEBI" id="CHEBI:29035"/>
        <label>1</label>
    </ligand>
</feature>
<evidence type="ECO:0000256" key="3">
    <source>
        <dbReference type="ARBA" id="ARBA00022723"/>
    </source>
</evidence>
<dbReference type="GO" id="GO:0046872">
    <property type="term" value="F:metal ion binding"/>
    <property type="evidence" value="ECO:0007669"/>
    <property type="project" value="UniProtKB-KW"/>
</dbReference>
<keyword evidence="6 7" id="KW-0119">Carbohydrate metabolism</keyword>
<dbReference type="NCBIfam" id="TIGR00330">
    <property type="entry name" value="glpX"/>
    <property type="match status" value="1"/>
</dbReference>
<dbReference type="Proteomes" id="UP000233293">
    <property type="component" value="Unassembled WGS sequence"/>
</dbReference>
<dbReference type="Gene3D" id="3.30.540.10">
    <property type="entry name" value="Fructose-1,6-Bisphosphatase, subunit A, domain 1"/>
    <property type="match status" value="1"/>
</dbReference>
<comment type="similarity">
    <text evidence="2 7">Belongs to the FBPase class 2 family.</text>
</comment>
<dbReference type="SUPFAM" id="SSF56655">
    <property type="entry name" value="Carbohydrate phosphatase"/>
    <property type="match status" value="1"/>
</dbReference>
<comment type="caution">
    <text evidence="9">The sequence shown here is derived from an EMBL/GenBank/DDBJ whole genome shotgun (WGS) entry which is preliminary data.</text>
</comment>
<evidence type="ECO:0000256" key="1">
    <source>
        <dbReference type="ARBA" id="ARBA00001273"/>
    </source>
</evidence>
<name>A0A2N3PRQ3_9PROT</name>